<evidence type="ECO:0000259" key="1">
    <source>
        <dbReference type="Pfam" id="PF13302"/>
    </source>
</evidence>
<feature type="domain" description="N-acetyltransferase" evidence="1">
    <location>
        <begin position="8"/>
        <end position="149"/>
    </location>
</feature>
<dbReference type="STRING" id="391937.NA2_03742"/>
<dbReference type="PANTHER" id="PTHR43792:SF1">
    <property type="entry name" value="N-ACETYLTRANSFERASE DOMAIN-CONTAINING PROTEIN"/>
    <property type="match status" value="1"/>
</dbReference>
<dbReference type="InterPro" id="IPR016181">
    <property type="entry name" value="Acyl_CoA_acyltransferase"/>
</dbReference>
<evidence type="ECO:0000313" key="2">
    <source>
        <dbReference type="EMBL" id="EKF20336.1"/>
    </source>
</evidence>
<dbReference type="PANTHER" id="PTHR43792">
    <property type="entry name" value="GNAT FAMILY, PUTATIVE (AFU_ORTHOLOGUE AFUA_3G00765)-RELATED-RELATED"/>
    <property type="match status" value="1"/>
</dbReference>
<dbReference type="SUPFAM" id="SSF55729">
    <property type="entry name" value="Acyl-CoA N-acyltransferases (Nat)"/>
    <property type="match status" value="1"/>
</dbReference>
<dbReference type="Gene3D" id="3.40.630.30">
    <property type="match status" value="1"/>
</dbReference>
<dbReference type="EMBL" id="AMRM01000003">
    <property type="protein sequence ID" value="EKF20336.1"/>
    <property type="molecule type" value="Genomic_DNA"/>
</dbReference>
<keyword evidence="3" id="KW-1185">Reference proteome</keyword>
<proteinExistence type="predicted"/>
<dbReference type="PATRIC" id="fig|391937.3.peg.776"/>
<dbReference type="RefSeq" id="WP_008594363.1">
    <property type="nucleotide sequence ID" value="NZ_AMRM01000003.1"/>
</dbReference>
<protein>
    <recommendedName>
        <fullName evidence="1">N-acetyltransferase domain-containing protein</fullName>
    </recommendedName>
</protein>
<organism evidence="2 3">
    <name type="scientific">Nitratireductor pacificus pht-3B</name>
    <dbReference type="NCBI Taxonomy" id="391937"/>
    <lineage>
        <taxon>Bacteria</taxon>
        <taxon>Pseudomonadati</taxon>
        <taxon>Pseudomonadota</taxon>
        <taxon>Alphaproteobacteria</taxon>
        <taxon>Hyphomicrobiales</taxon>
        <taxon>Phyllobacteriaceae</taxon>
        <taxon>Nitratireductor</taxon>
    </lineage>
</organism>
<dbReference type="Proteomes" id="UP000006786">
    <property type="component" value="Unassembled WGS sequence"/>
</dbReference>
<dbReference type="OrthoDB" id="9801656at2"/>
<dbReference type="GO" id="GO:0016747">
    <property type="term" value="F:acyltransferase activity, transferring groups other than amino-acyl groups"/>
    <property type="evidence" value="ECO:0007669"/>
    <property type="project" value="InterPro"/>
</dbReference>
<name>K2MDT9_9HYPH</name>
<dbReference type="InterPro" id="IPR000182">
    <property type="entry name" value="GNAT_dom"/>
</dbReference>
<gene>
    <name evidence="2" type="ORF">NA2_03742</name>
</gene>
<dbReference type="InterPro" id="IPR051531">
    <property type="entry name" value="N-acetyltransferase"/>
</dbReference>
<dbReference type="eggNOG" id="COG1670">
    <property type="taxonomic scope" value="Bacteria"/>
</dbReference>
<accession>K2MDT9</accession>
<dbReference type="Pfam" id="PF13302">
    <property type="entry name" value="Acetyltransf_3"/>
    <property type="match status" value="1"/>
</dbReference>
<comment type="caution">
    <text evidence="2">The sequence shown here is derived from an EMBL/GenBank/DDBJ whole genome shotgun (WGS) entry which is preliminary data.</text>
</comment>
<dbReference type="AlphaFoldDB" id="K2MDT9"/>
<reference evidence="2 3" key="1">
    <citation type="journal article" date="2012" name="J. Bacteriol.">
        <title>Genome Sequence of Nitratireductor pacificus Type Strain pht-3B.</title>
        <authorList>
            <person name="Lai Q."/>
            <person name="Li G."/>
            <person name="Shao Z."/>
        </authorList>
    </citation>
    <scope>NUCLEOTIDE SEQUENCE [LARGE SCALE GENOMIC DNA]</scope>
    <source>
        <strain evidence="3">pht-3B</strain>
    </source>
</reference>
<sequence>MTTIETRRFLLRDFEAGDAPAFAAYHADPRFVAAREAAGQEAGDPVALVELFRRWAGERPRRNHQLAVVERQTGLLVGCCGIRTADCPQGSGELGIELSADLWGRHGCALEIAEALAAFGFTTLDLDTIFGETTTHNRPAARLAAFLGAELEEQPGMHETQGPASAAKPAIWRVGRAQWQARKVAGEA</sequence>
<evidence type="ECO:0000313" key="3">
    <source>
        <dbReference type="Proteomes" id="UP000006786"/>
    </source>
</evidence>